<dbReference type="EMBL" id="BAABRO010000006">
    <property type="protein sequence ID" value="GAA5507727.1"/>
    <property type="molecule type" value="Genomic_DNA"/>
</dbReference>
<comment type="caution">
    <text evidence="1">The sequence shown here is derived from an EMBL/GenBank/DDBJ whole genome shotgun (WGS) entry which is preliminary data.</text>
</comment>
<name>A0ABP9VV96_9BACT</name>
<evidence type="ECO:0000313" key="2">
    <source>
        <dbReference type="Proteomes" id="UP001416858"/>
    </source>
</evidence>
<reference evidence="1 2" key="1">
    <citation type="submission" date="2024-02" db="EMBL/GenBank/DDBJ databases">
        <title>Rhodopirellula caenicola NBRC 110016.</title>
        <authorList>
            <person name="Ichikawa N."/>
            <person name="Katano-Makiyama Y."/>
            <person name="Hidaka K."/>
        </authorList>
    </citation>
    <scope>NUCLEOTIDE SEQUENCE [LARGE SCALE GENOMIC DNA]</scope>
    <source>
        <strain evidence="1 2">NBRC 110016</strain>
    </source>
</reference>
<organism evidence="1 2">
    <name type="scientific">Novipirellula caenicola</name>
    <dbReference type="NCBI Taxonomy" id="1536901"/>
    <lineage>
        <taxon>Bacteria</taxon>
        <taxon>Pseudomonadati</taxon>
        <taxon>Planctomycetota</taxon>
        <taxon>Planctomycetia</taxon>
        <taxon>Pirellulales</taxon>
        <taxon>Pirellulaceae</taxon>
        <taxon>Novipirellula</taxon>
    </lineage>
</organism>
<evidence type="ECO:0000313" key="1">
    <source>
        <dbReference type="EMBL" id="GAA5507727.1"/>
    </source>
</evidence>
<proteinExistence type="predicted"/>
<accession>A0ABP9VV96</accession>
<sequence length="56" mass="6307">MWGKLSEVGLGPDQRAGGEFFSSNENTIATHWCVTMVYGNQKRQRGGSWRFISTRA</sequence>
<protein>
    <submittedName>
        <fullName evidence="1">Uncharacterized protein</fullName>
    </submittedName>
</protein>
<keyword evidence="2" id="KW-1185">Reference proteome</keyword>
<gene>
    <name evidence="1" type="ORF">Rcae01_03184</name>
</gene>
<dbReference type="Proteomes" id="UP001416858">
    <property type="component" value="Unassembled WGS sequence"/>
</dbReference>